<organism evidence="2 3">
    <name type="scientific">Xenorhabdus innexi</name>
    <dbReference type="NCBI Taxonomy" id="290109"/>
    <lineage>
        <taxon>Bacteria</taxon>
        <taxon>Pseudomonadati</taxon>
        <taxon>Pseudomonadota</taxon>
        <taxon>Gammaproteobacteria</taxon>
        <taxon>Enterobacterales</taxon>
        <taxon>Morganellaceae</taxon>
        <taxon>Xenorhabdus</taxon>
    </lineage>
</organism>
<dbReference type="EMBL" id="FTLG01000241">
    <property type="protein sequence ID" value="SIP75140.1"/>
    <property type="molecule type" value="Genomic_DNA"/>
</dbReference>
<keyword evidence="4" id="KW-1185">Reference proteome</keyword>
<reference evidence="2" key="1">
    <citation type="submission" date="2016-12" db="EMBL/GenBank/DDBJ databases">
        <authorList>
            <person name="Song W.-J."/>
            <person name="Kurnit D.M."/>
        </authorList>
    </citation>
    <scope>NUCLEOTIDE SEQUENCE [LARGE SCALE GENOMIC DNA]</scope>
    <source>
        <strain evidence="2">HGB1681</strain>
    </source>
</reference>
<dbReference type="AlphaFoldDB" id="A0A1N6N236"/>
<dbReference type="Proteomes" id="UP000224871">
    <property type="component" value="Unassembled WGS sequence"/>
</dbReference>
<sequence>MHYSFNNEIKERLLISGWFQNRSINIDKYLSALEAKGYDVHHNAMKFFHNLGGIKIEHEAYADPTDIDVSDFTPTKPANWLDPLWVEHYEKIIENKLCPIGIGVSEHMTFFLSESGGFYGGYDDYFCLIGNDVESALQNLFFEHDFTQLEK</sequence>
<reference evidence="3" key="2">
    <citation type="submission" date="2016-12" db="EMBL/GenBank/DDBJ databases">
        <authorList>
            <person name="Gaudriault S."/>
        </authorList>
    </citation>
    <scope>NUCLEOTIDE SEQUENCE [LARGE SCALE GENOMIC DNA]</scope>
    <source>
        <strain evidence="3">HGB1681 (deposited as PTA-6826 in the American Type Culture Collection)</strain>
    </source>
</reference>
<accession>A0A1N6N236</accession>
<evidence type="ECO:0008006" key="5">
    <source>
        <dbReference type="Google" id="ProtNLM"/>
    </source>
</evidence>
<proteinExistence type="predicted"/>
<dbReference type="Proteomes" id="UP000196435">
    <property type="component" value="Unassembled WGS sequence"/>
</dbReference>
<evidence type="ECO:0000313" key="3">
    <source>
        <dbReference type="Proteomes" id="UP000196435"/>
    </source>
</evidence>
<evidence type="ECO:0000313" key="1">
    <source>
        <dbReference type="EMBL" id="PHM29430.1"/>
    </source>
</evidence>
<dbReference type="Pfam" id="PF14433">
    <property type="entry name" value="SUKH-3"/>
    <property type="match status" value="1"/>
</dbReference>
<evidence type="ECO:0000313" key="4">
    <source>
        <dbReference type="Proteomes" id="UP000224871"/>
    </source>
</evidence>
<dbReference type="EMBL" id="NIBU01000083">
    <property type="protein sequence ID" value="PHM29430.1"/>
    <property type="molecule type" value="Genomic_DNA"/>
</dbReference>
<name>A0A1N6N236_9GAMM</name>
<reference evidence="1 4" key="3">
    <citation type="journal article" date="2017" name="Nat. Microbiol.">
        <title>Natural product diversity associated with the nematode symbionts Photorhabdus and Xenorhabdus.</title>
        <authorList>
            <person name="Tobias N.J."/>
            <person name="Wolff H."/>
            <person name="Djahanschiri B."/>
            <person name="Grundmann F."/>
            <person name="Kronenwerth M."/>
            <person name="Shi Y.M."/>
            <person name="Simonyi S."/>
            <person name="Grun P."/>
            <person name="Shapiro-Ilan D."/>
            <person name="Pidot S.J."/>
            <person name="Stinear T.P."/>
            <person name="Ebersberger I."/>
            <person name="Bode H.B."/>
        </authorList>
    </citation>
    <scope>NUCLEOTIDE SEQUENCE [LARGE SCALE GENOMIC DNA]</scope>
    <source>
        <strain evidence="1 4">DSM 16336</strain>
    </source>
</reference>
<evidence type="ECO:0000313" key="2">
    <source>
        <dbReference type="EMBL" id="SIP75140.1"/>
    </source>
</evidence>
<dbReference type="RefSeq" id="WP_086954404.1">
    <property type="nucleotide sequence ID" value="NZ_CAWNQC010000285.1"/>
</dbReference>
<protein>
    <recommendedName>
        <fullName evidence="5">SUKH-3 immunity protein</fullName>
    </recommendedName>
</protein>
<dbReference type="InterPro" id="IPR025850">
    <property type="entry name" value="SUKH-3"/>
</dbReference>
<gene>
    <name evidence="1" type="ORF">Xinn_03698</name>
    <name evidence="2" type="ORF">XIS1_940004</name>
</gene>
<dbReference type="OrthoDB" id="6447369at2"/>